<comment type="catalytic activity">
    <reaction evidence="1">
        <text>Endonucleolytic cleavage to 5'-phosphomonoester.</text>
        <dbReference type="EC" id="3.1.26.3"/>
    </reaction>
</comment>
<evidence type="ECO:0000313" key="18">
    <source>
        <dbReference type="EMBL" id="VAW78906.1"/>
    </source>
</evidence>
<reference evidence="18" key="1">
    <citation type="submission" date="2018-06" db="EMBL/GenBank/DDBJ databases">
        <authorList>
            <person name="Zhirakovskaya E."/>
        </authorList>
    </citation>
    <scope>NUCLEOTIDE SEQUENCE</scope>
</reference>
<accession>A0A3B0ZDW9</accession>
<dbReference type="HAMAP" id="MF_00104">
    <property type="entry name" value="RNase_III"/>
    <property type="match status" value="1"/>
</dbReference>
<dbReference type="EMBL" id="UOFK01000173">
    <property type="protein sequence ID" value="VAW78906.1"/>
    <property type="molecule type" value="Genomic_DNA"/>
</dbReference>
<evidence type="ECO:0000256" key="14">
    <source>
        <dbReference type="ARBA" id="ARBA00022842"/>
    </source>
</evidence>
<dbReference type="SUPFAM" id="SSF54768">
    <property type="entry name" value="dsRNA-binding domain-like"/>
    <property type="match status" value="1"/>
</dbReference>
<dbReference type="NCBIfam" id="TIGR02191">
    <property type="entry name" value="RNaseIII"/>
    <property type="match status" value="1"/>
</dbReference>
<organism evidence="18">
    <name type="scientific">hydrothermal vent metagenome</name>
    <dbReference type="NCBI Taxonomy" id="652676"/>
    <lineage>
        <taxon>unclassified sequences</taxon>
        <taxon>metagenomes</taxon>
        <taxon>ecological metagenomes</taxon>
    </lineage>
</organism>
<dbReference type="AlphaFoldDB" id="A0A3B0ZDW9"/>
<evidence type="ECO:0000256" key="13">
    <source>
        <dbReference type="ARBA" id="ARBA00022801"/>
    </source>
</evidence>
<feature type="domain" description="RNase III" evidence="17">
    <location>
        <begin position="5"/>
        <end position="127"/>
    </location>
</feature>
<dbReference type="GO" id="GO:0006364">
    <property type="term" value="P:rRNA processing"/>
    <property type="evidence" value="ECO:0007669"/>
    <property type="project" value="UniProtKB-KW"/>
</dbReference>
<comment type="subcellular location">
    <subcellularLocation>
        <location evidence="2">Cytoplasm</location>
    </subcellularLocation>
</comment>
<dbReference type="GO" id="GO:0005737">
    <property type="term" value="C:cytoplasm"/>
    <property type="evidence" value="ECO:0007669"/>
    <property type="project" value="UniProtKB-SubCell"/>
</dbReference>
<dbReference type="InterPro" id="IPR011907">
    <property type="entry name" value="RNase_III"/>
</dbReference>
<evidence type="ECO:0000256" key="5">
    <source>
        <dbReference type="ARBA" id="ARBA00012177"/>
    </source>
</evidence>
<dbReference type="PANTHER" id="PTHR11207">
    <property type="entry name" value="RIBONUCLEASE III"/>
    <property type="match status" value="1"/>
</dbReference>
<comment type="similarity">
    <text evidence="3">Belongs to the ribonuclease III family.</text>
</comment>
<dbReference type="Pfam" id="PF00035">
    <property type="entry name" value="dsrm"/>
    <property type="match status" value="1"/>
</dbReference>
<dbReference type="GO" id="GO:0006397">
    <property type="term" value="P:mRNA processing"/>
    <property type="evidence" value="ECO:0007669"/>
    <property type="project" value="UniProtKB-KW"/>
</dbReference>
<dbReference type="Gene3D" id="1.10.1520.10">
    <property type="entry name" value="Ribonuclease III domain"/>
    <property type="match status" value="1"/>
</dbReference>
<dbReference type="SMART" id="SM00358">
    <property type="entry name" value="DSRM"/>
    <property type="match status" value="1"/>
</dbReference>
<evidence type="ECO:0000256" key="1">
    <source>
        <dbReference type="ARBA" id="ARBA00000109"/>
    </source>
</evidence>
<dbReference type="PROSITE" id="PS50137">
    <property type="entry name" value="DS_RBD"/>
    <property type="match status" value="1"/>
</dbReference>
<feature type="domain" description="DRBM" evidence="16">
    <location>
        <begin position="154"/>
        <end position="224"/>
    </location>
</feature>
<evidence type="ECO:0000256" key="2">
    <source>
        <dbReference type="ARBA" id="ARBA00004496"/>
    </source>
</evidence>
<dbReference type="GO" id="GO:0010468">
    <property type="term" value="P:regulation of gene expression"/>
    <property type="evidence" value="ECO:0007669"/>
    <property type="project" value="TreeGrafter"/>
</dbReference>
<dbReference type="FunFam" id="3.30.160.20:FF:000003">
    <property type="entry name" value="Ribonuclease 3"/>
    <property type="match status" value="1"/>
</dbReference>
<keyword evidence="12" id="KW-0255">Endonuclease</keyword>
<evidence type="ECO:0000259" key="16">
    <source>
        <dbReference type="PROSITE" id="PS50137"/>
    </source>
</evidence>
<dbReference type="CDD" id="cd10845">
    <property type="entry name" value="DSRM_RNAse_III_family"/>
    <property type="match status" value="1"/>
</dbReference>
<dbReference type="EC" id="3.1.26.3" evidence="5"/>
<keyword evidence="13 18" id="KW-0378">Hydrolase</keyword>
<evidence type="ECO:0000256" key="9">
    <source>
        <dbReference type="ARBA" id="ARBA00022694"/>
    </source>
</evidence>
<dbReference type="Pfam" id="PF14622">
    <property type="entry name" value="Ribonucleas_3_3"/>
    <property type="match status" value="1"/>
</dbReference>
<dbReference type="SMART" id="SM00535">
    <property type="entry name" value="RIBOc"/>
    <property type="match status" value="1"/>
</dbReference>
<dbReference type="InterPro" id="IPR000999">
    <property type="entry name" value="RNase_III_dom"/>
</dbReference>
<gene>
    <name evidence="18" type="ORF">MNBD_GAMMA13-1306</name>
</gene>
<keyword evidence="15" id="KW-0694">RNA-binding</keyword>
<proteinExistence type="inferred from homology"/>
<dbReference type="GO" id="GO:0008033">
    <property type="term" value="P:tRNA processing"/>
    <property type="evidence" value="ECO:0007669"/>
    <property type="project" value="UniProtKB-KW"/>
</dbReference>
<comment type="subunit">
    <text evidence="4">Homodimer.</text>
</comment>
<keyword evidence="10" id="KW-0540">Nuclease</keyword>
<evidence type="ECO:0000256" key="10">
    <source>
        <dbReference type="ARBA" id="ARBA00022722"/>
    </source>
</evidence>
<dbReference type="GO" id="GO:0004525">
    <property type="term" value="F:ribonuclease III activity"/>
    <property type="evidence" value="ECO:0007669"/>
    <property type="project" value="UniProtKB-EC"/>
</dbReference>
<keyword evidence="8" id="KW-0507">mRNA processing</keyword>
<dbReference type="CDD" id="cd00593">
    <property type="entry name" value="RIBOc"/>
    <property type="match status" value="1"/>
</dbReference>
<evidence type="ECO:0000256" key="8">
    <source>
        <dbReference type="ARBA" id="ARBA00022664"/>
    </source>
</evidence>
<evidence type="ECO:0000256" key="3">
    <source>
        <dbReference type="ARBA" id="ARBA00010183"/>
    </source>
</evidence>
<evidence type="ECO:0000256" key="11">
    <source>
        <dbReference type="ARBA" id="ARBA00022723"/>
    </source>
</evidence>
<dbReference type="SUPFAM" id="SSF69065">
    <property type="entry name" value="RNase III domain-like"/>
    <property type="match status" value="1"/>
</dbReference>
<name>A0A3B0ZDW9_9ZZZZ</name>
<dbReference type="Gene3D" id="3.30.160.20">
    <property type="match status" value="1"/>
</dbReference>
<dbReference type="InterPro" id="IPR014720">
    <property type="entry name" value="dsRBD_dom"/>
</dbReference>
<dbReference type="PANTHER" id="PTHR11207:SF0">
    <property type="entry name" value="RIBONUCLEASE 3"/>
    <property type="match status" value="1"/>
</dbReference>
<dbReference type="GO" id="GO:0046872">
    <property type="term" value="F:metal ion binding"/>
    <property type="evidence" value="ECO:0007669"/>
    <property type="project" value="UniProtKB-KW"/>
</dbReference>
<evidence type="ECO:0000256" key="12">
    <source>
        <dbReference type="ARBA" id="ARBA00022759"/>
    </source>
</evidence>
<evidence type="ECO:0000256" key="15">
    <source>
        <dbReference type="ARBA" id="ARBA00022884"/>
    </source>
</evidence>
<keyword evidence="7" id="KW-0698">rRNA processing</keyword>
<keyword evidence="9" id="KW-0819">tRNA processing</keyword>
<dbReference type="InterPro" id="IPR036389">
    <property type="entry name" value="RNase_III_sf"/>
</dbReference>
<dbReference type="PROSITE" id="PS00517">
    <property type="entry name" value="RNASE_3_1"/>
    <property type="match status" value="1"/>
</dbReference>
<evidence type="ECO:0000256" key="6">
    <source>
        <dbReference type="ARBA" id="ARBA00022490"/>
    </source>
</evidence>
<evidence type="ECO:0000259" key="17">
    <source>
        <dbReference type="PROSITE" id="PS50142"/>
    </source>
</evidence>
<keyword evidence="14" id="KW-0460">Magnesium</keyword>
<keyword evidence="11" id="KW-0479">Metal-binding</keyword>
<dbReference type="PROSITE" id="PS50142">
    <property type="entry name" value="RNASE_3_2"/>
    <property type="match status" value="1"/>
</dbReference>
<dbReference type="FunFam" id="1.10.1520.10:FF:000001">
    <property type="entry name" value="Ribonuclease 3"/>
    <property type="match status" value="1"/>
</dbReference>
<evidence type="ECO:0000256" key="7">
    <source>
        <dbReference type="ARBA" id="ARBA00022552"/>
    </source>
</evidence>
<sequence>MRLSTEALAKSVGYQFKDPRLLDCAVTHRSAGSANNERLEFLGDAVLGQVVAEWLYSHFPDANEGQLSRLRASLVKREALAEIARGLALGDFLQLGSGELKSGGFRRDSILADALEAIFGAVLVDGGFSASHACIHGLYAKRFNNVSAIDELKDPKTRLQEYLQSRKLSLPEYEMVKVVGKAHKQLFDVECRVAALSLACMGQGGNRRKAEQAAATKMLEQLNADD</sequence>
<evidence type="ECO:0000256" key="4">
    <source>
        <dbReference type="ARBA" id="ARBA00011738"/>
    </source>
</evidence>
<protein>
    <recommendedName>
        <fullName evidence="5">ribonuclease III</fullName>
        <ecNumber evidence="5">3.1.26.3</ecNumber>
    </recommendedName>
</protein>
<keyword evidence="6" id="KW-0963">Cytoplasm</keyword>
<dbReference type="GO" id="GO:0042802">
    <property type="term" value="F:identical protein binding"/>
    <property type="evidence" value="ECO:0007669"/>
    <property type="project" value="UniProtKB-ARBA"/>
</dbReference>
<dbReference type="GO" id="GO:0003725">
    <property type="term" value="F:double-stranded RNA binding"/>
    <property type="evidence" value="ECO:0007669"/>
    <property type="project" value="TreeGrafter"/>
</dbReference>